<name>A0A8H6JUX5_9PEZI</name>
<feature type="compositionally biased region" description="Basic residues" evidence="1">
    <location>
        <begin position="101"/>
        <end position="113"/>
    </location>
</feature>
<accession>A0A8H6JUX5</accession>
<proteinExistence type="predicted"/>
<evidence type="ECO:0000313" key="3">
    <source>
        <dbReference type="Proteomes" id="UP000652219"/>
    </source>
</evidence>
<feature type="compositionally biased region" description="Low complexity" evidence="1">
    <location>
        <begin position="9"/>
        <end position="32"/>
    </location>
</feature>
<keyword evidence="3" id="KW-1185">Reference proteome</keyword>
<sequence>MTSSSSYSRQRAATCSPAAAPRRPRTAQTTPPLVIHEKRVSGGGPGAIFCPFVQHGVECKPQGRLCGIDSASPETCVVVRSGPEGGKATTAQSCGQVSGGRRVRRDSSRRRRRRRRIPGWLSVNVAASDMLFDSRLLVEALGKAPLEE</sequence>
<protein>
    <submittedName>
        <fullName evidence="2">Uncharacterized protein</fullName>
    </submittedName>
</protein>
<gene>
    <name evidence="2" type="ORF">CSOJ01_01216</name>
</gene>
<organism evidence="2 3">
    <name type="scientific">Colletotrichum sojae</name>
    <dbReference type="NCBI Taxonomy" id="2175907"/>
    <lineage>
        <taxon>Eukaryota</taxon>
        <taxon>Fungi</taxon>
        <taxon>Dikarya</taxon>
        <taxon>Ascomycota</taxon>
        <taxon>Pezizomycotina</taxon>
        <taxon>Sordariomycetes</taxon>
        <taxon>Hypocreomycetidae</taxon>
        <taxon>Glomerellales</taxon>
        <taxon>Glomerellaceae</taxon>
        <taxon>Colletotrichum</taxon>
        <taxon>Colletotrichum orchidearum species complex</taxon>
    </lineage>
</organism>
<dbReference type="Proteomes" id="UP000652219">
    <property type="component" value="Unassembled WGS sequence"/>
</dbReference>
<dbReference type="EMBL" id="WIGN01000008">
    <property type="protein sequence ID" value="KAF6819809.1"/>
    <property type="molecule type" value="Genomic_DNA"/>
</dbReference>
<feature type="region of interest" description="Disordered" evidence="1">
    <location>
        <begin position="1"/>
        <end position="32"/>
    </location>
</feature>
<dbReference type="AlphaFoldDB" id="A0A8H6JUX5"/>
<evidence type="ECO:0000256" key="1">
    <source>
        <dbReference type="SAM" id="MobiDB-lite"/>
    </source>
</evidence>
<reference evidence="2 3" key="1">
    <citation type="journal article" date="2020" name="Phytopathology">
        <title>Genome Sequence Resources of Colletotrichum truncatum, C. plurivorum, C. musicola, and C. sojae: Four Species Pathogenic to Soybean (Glycine max).</title>
        <authorList>
            <person name="Rogerio F."/>
            <person name="Boufleur T.R."/>
            <person name="Ciampi-Guillardi M."/>
            <person name="Sukno S.A."/>
            <person name="Thon M.R."/>
            <person name="Massola Junior N.S."/>
            <person name="Baroncelli R."/>
        </authorList>
    </citation>
    <scope>NUCLEOTIDE SEQUENCE [LARGE SCALE GENOMIC DNA]</scope>
    <source>
        <strain evidence="2 3">LFN0009</strain>
    </source>
</reference>
<feature type="region of interest" description="Disordered" evidence="1">
    <location>
        <begin position="81"/>
        <end position="113"/>
    </location>
</feature>
<comment type="caution">
    <text evidence="2">The sequence shown here is derived from an EMBL/GenBank/DDBJ whole genome shotgun (WGS) entry which is preliminary data.</text>
</comment>
<evidence type="ECO:0000313" key="2">
    <source>
        <dbReference type="EMBL" id="KAF6819809.1"/>
    </source>
</evidence>